<accession>X1CVS0</accession>
<evidence type="ECO:0000313" key="1">
    <source>
        <dbReference type="EMBL" id="GAH12576.1"/>
    </source>
</evidence>
<proteinExistence type="predicted"/>
<organism evidence="1">
    <name type="scientific">marine sediment metagenome</name>
    <dbReference type="NCBI Taxonomy" id="412755"/>
    <lineage>
        <taxon>unclassified sequences</taxon>
        <taxon>metagenomes</taxon>
        <taxon>ecological metagenomes</taxon>
    </lineage>
</organism>
<reference evidence="1" key="1">
    <citation type="journal article" date="2014" name="Front. Microbiol.">
        <title>High frequency of phylogenetically diverse reductive dehalogenase-homologous genes in deep subseafloor sedimentary metagenomes.</title>
        <authorList>
            <person name="Kawai M."/>
            <person name="Futagami T."/>
            <person name="Toyoda A."/>
            <person name="Takaki Y."/>
            <person name="Nishi S."/>
            <person name="Hori S."/>
            <person name="Arai W."/>
            <person name="Tsubouchi T."/>
            <person name="Morono Y."/>
            <person name="Uchiyama I."/>
            <person name="Ito T."/>
            <person name="Fujiyama A."/>
            <person name="Inagaki F."/>
            <person name="Takami H."/>
        </authorList>
    </citation>
    <scope>NUCLEOTIDE SEQUENCE</scope>
    <source>
        <strain evidence="1">Expedition CK06-06</strain>
    </source>
</reference>
<dbReference type="EMBL" id="BART01033924">
    <property type="protein sequence ID" value="GAH12576.1"/>
    <property type="molecule type" value="Genomic_DNA"/>
</dbReference>
<comment type="caution">
    <text evidence="1">The sequence shown here is derived from an EMBL/GenBank/DDBJ whole genome shotgun (WGS) entry which is preliminary data.</text>
</comment>
<protein>
    <submittedName>
        <fullName evidence="1">Uncharacterized protein</fullName>
    </submittedName>
</protein>
<dbReference type="AlphaFoldDB" id="X1CVS0"/>
<gene>
    <name evidence="1" type="ORF">S01H4_58134</name>
</gene>
<sequence>MKIDLRFTQFPYVMWGLQNYLKALEESVNYHQQQYPIRIKNELKKKGYKCDDPEVDSASQEINAMVEHIFPRTFRNSFIVALWAVFESLIEKPDSVPEAKTEAIVNYLSKRNKMKLKSSDFSGGFIKKIKKYFTYVSEVTGVNLNLSQEKWRKIEMLYVLRNAIVHGGGIMDNLKPDIKNKLREWGKQPGKFEIIW</sequence>
<feature type="non-terminal residue" evidence="1">
    <location>
        <position position="196"/>
    </location>
</feature>
<name>X1CVS0_9ZZZZ</name>